<comment type="similarity">
    <text evidence="5">Belongs to the protein kinase superfamily.</text>
</comment>
<keyword evidence="5" id="KW-0723">Serine/threonine-protein kinase</keyword>
<reference evidence="7 8" key="1">
    <citation type="journal article" date="2016" name="Genome Biol. Evol.">
        <title>Gene Family Evolution Reflects Adaptation to Soil Environmental Stressors in the Genome of the Collembolan Orchesella cincta.</title>
        <authorList>
            <person name="Faddeeva-Vakhrusheva A."/>
            <person name="Derks M.F."/>
            <person name="Anvar S.Y."/>
            <person name="Agamennone V."/>
            <person name="Suring W."/>
            <person name="Smit S."/>
            <person name="van Straalen N.M."/>
            <person name="Roelofs D."/>
        </authorList>
    </citation>
    <scope>NUCLEOTIDE SEQUENCE [LARGE SCALE GENOMIC DNA]</scope>
    <source>
        <tissue evidence="7">Mixed pool</tissue>
    </source>
</reference>
<keyword evidence="7" id="KW-0418">Kinase</keyword>
<keyword evidence="3 4" id="KW-0067">ATP-binding</keyword>
<dbReference type="InterPro" id="IPR017441">
    <property type="entry name" value="Protein_kinase_ATP_BS"/>
</dbReference>
<evidence type="ECO:0000256" key="4">
    <source>
        <dbReference type="PROSITE-ProRule" id="PRU10141"/>
    </source>
</evidence>
<keyword evidence="7" id="KW-0808">Transferase</keyword>
<dbReference type="SUPFAM" id="SSF56112">
    <property type="entry name" value="Protein kinase-like (PK-like)"/>
    <property type="match status" value="1"/>
</dbReference>
<dbReference type="InterPro" id="IPR050235">
    <property type="entry name" value="CK1_Ser-Thr_kinase"/>
</dbReference>
<evidence type="ECO:0000313" key="7">
    <source>
        <dbReference type="EMBL" id="ODN00348.1"/>
    </source>
</evidence>
<dbReference type="PROSITE" id="PS50011">
    <property type="entry name" value="PROTEIN_KINASE_DOM"/>
    <property type="match status" value="1"/>
</dbReference>
<dbReference type="PANTHER" id="PTHR11909">
    <property type="entry name" value="CASEIN KINASE-RELATED"/>
    <property type="match status" value="1"/>
</dbReference>
<dbReference type="OrthoDB" id="2687620at2759"/>
<dbReference type="GO" id="GO:0004674">
    <property type="term" value="F:protein serine/threonine kinase activity"/>
    <property type="evidence" value="ECO:0007669"/>
    <property type="project" value="UniProtKB-KW"/>
</dbReference>
<dbReference type="InterPro" id="IPR000719">
    <property type="entry name" value="Prot_kinase_dom"/>
</dbReference>
<accession>A0A1D2N503</accession>
<dbReference type="PROSITE" id="PS00108">
    <property type="entry name" value="PROTEIN_KINASE_ST"/>
    <property type="match status" value="1"/>
</dbReference>
<evidence type="ECO:0000256" key="5">
    <source>
        <dbReference type="RuleBase" id="RU000304"/>
    </source>
</evidence>
<dbReference type="InterPro" id="IPR011009">
    <property type="entry name" value="Kinase-like_dom_sf"/>
</dbReference>
<dbReference type="EMBL" id="LJIJ01000213">
    <property type="protein sequence ID" value="ODN00348.1"/>
    <property type="molecule type" value="Genomic_DNA"/>
</dbReference>
<evidence type="ECO:0000259" key="6">
    <source>
        <dbReference type="PROSITE" id="PS50011"/>
    </source>
</evidence>
<dbReference type="GO" id="GO:0005524">
    <property type="term" value="F:ATP binding"/>
    <property type="evidence" value="ECO:0007669"/>
    <property type="project" value="UniProtKB-UniRule"/>
</dbReference>
<evidence type="ECO:0000256" key="3">
    <source>
        <dbReference type="ARBA" id="ARBA00022840"/>
    </source>
</evidence>
<gene>
    <name evidence="7" type="ORF">Ocin01_06345</name>
</gene>
<dbReference type="AlphaFoldDB" id="A0A1D2N503"/>
<dbReference type="SMART" id="SM00220">
    <property type="entry name" value="S_TKc"/>
    <property type="match status" value="1"/>
</dbReference>
<evidence type="ECO:0000313" key="8">
    <source>
        <dbReference type="Proteomes" id="UP000094527"/>
    </source>
</evidence>
<evidence type="ECO:0000256" key="1">
    <source>
        <dbReference type="ARBA" id="ARBA00012513"/>
    </source>
</evidence>
<dbReference type="InterPro" id="IPR008271">
    <property type="entry name" value="Ser/Thr_kinase_AS"/>
</dbReference>
<feature type="binding site" evidence="4">
    <location>
        <position position="49"/>
    </location>
    <ligand>
        <name>ATP</name>
        <dbReference type="ChEBI" id="CHEBI:30616"/>
    </ligand>
</feature>
<dbReference type="Pfam" id="PF00069">
    <property type="entry name" value="Pkinase"/>
    <property type="match status" value="1"/>
</dbReference>
<dbReference type="STRING" id="48709.A0A1D2N503"/>
<sequence>MSSIKPVVQLEGQLVGNNNFKILKKIGCGGFGEVYSGQRLDRPGEVAIKTEPKDSKNPSLGWESKVYLLLGNGPGIPKGIWAGLSPLKTHQILIMELLGPSLQDVVGSVGKLKSKSVYSVGIQIMKSLEFIHEKGIIHQDIKPANMLIGVANSNKIYLSDFGLSKHFRDMKTGNHLPYECGKGFVGTSTFASVNAHLGRNLSRRDDLESLAFTLMYLLNGTLPWEKVSTSTKTNRLDIIKDMKNKNINCPDFGNVLQHSRKLKFEETPDYHNISNFMEMEFKYINAGDENKQFQRFKPN</sequence>
<evidence type="ECO:0000256" key="2">
    <source>
        <dbReference type="ARBA" id="ARBA00022741"/>
    </source>
</evidence>
<organism evidence="7 8">
    <name type="scientific">Orchesella cincta</name>
    <name type="common">Springtail</name>
    <name type="synonym">Podura cincta</name>
    <dbReference type="NCBI Taxonomy" id="48709"/>
    <lineage>
        <taxon>Eukaryota</taxon>
        <taxon>Metazoa</taxon>
        <taxon>Ecdysozoa</taxon>
        <taxon>Arthropoda</taxon>
        <taxon>Hexapoda</taxon>
        <taxon>Collembola</taxon>
        <taxon>Entomobryomorpha</taxon>
        <taxon>Entomobryoidea</taxon>
        <taxon>Orchesellidae</taxon>
        <taxon>Orchesellinae</taxon>
        <taxon>Orchesella</taxon>
    </lineage>
</organism>
<proteinExistence type="inferred from homology"/>
<feature type="domain" description="Protein kinase" evidence="6">
    <location>
        <begin position="20"/>
        <end position="299"/>
    </location>
</feature>
<dbReference type="Proteomes" id="UP000094527">
    <property type="component" value="Unassembled WGS sequence"/>
</dbReference>
<dbReference type="EC" id="2.7.11.1" evidence="1"/>
<comment type="caution">
    <text evidence="7">The sequence shown here is derived from an EMBL/GenBank/DDBJ whole genome shotgun (WGS) entry which is preliminary data.</text>
</comment>
<keyword evidence="8" id="KW-1185">Reference proteome</keyword>
<dbReference type="PROSITE" id="PS00107">
    <property type="entry name" value="PROTEIN_KINASE_ATP"/>
    <property type="match status" value="1"/>
</dbReference>
<name>A0A1D2N503_ORCCI</name>
<keyword evidence="2 4" id="KW-0547">Nucleotide-binding</keyword>
<protein>
    <recommendedName>
        <fullName evidence="1">non-specific serine/threonine protein kinase</fullName>
        <ecNumber evidence="1">2.7.11.1</ecNumber>
    </recommendedName>
</protein>
<dbReference type="Gene3D" id="1.10.510.10">
    <property type="entry name" value="Transferase(Phosphotransferase) domain 1"/>
    <property type="match status" value="1"/>
</dbReference>